<feature type="region of interest" description="Disordered" evidence="9">
    <location>
        <begin position="213"/>
        <end position="238"/>
    </location>
</feature>
<dbReference type="Proteomes" id="UP000826271">
    <property type="component" value="Unassembled WGS sequence"/>
</dbReference>
<evidence type="ECO:0000256" key="3">
    <source>
        <dbReference type="ARBA" id="ARBA00022821"/>
    </source>
</evidence>
<keyword evidence="5" id="KW-0238">DNA-binding</keyword>
<dbReference type="Pfam" id="PF00847">
    <property type="entry name" value="AP2"/>
    <property type="match status" value="1"/>
</dbReference>
<dbReference type="Gene3D" id="3.30.730.10">
    <property type="entry name" value="AP2/ERF domain"/>
    <property type="match status" value="1"/>
</dbReference>
<dbReference type="CDD" id="cd00018">
    <property type="entry name" value="AP2"/>
    <property type="match status" value="1"/>
</dbReference>
<comment type="subcellular location">
    <subcellularLocation>
        <location evidence="1">Nucleus</location>
    </subcellularLocation>
</comment>
<accession>A0AAV6X2N9</accession>
<dbReference type="InterPro" id="IPR036955">
    <property type="entry name" value="AP2/ERF_dom_sf"/>
</dbReference>
<keyword evidence="4" id="KW-0805">Transcription regulation</keyword>
<dbReference type="SUPFAM" id="SSF54171">
    <property type="entry name" value="DNA-binding domain"/>
    <property type="match status" value="1"/>
</dbReference>
<dbReference type="AlphaFoldDB" id="A0AAV6X2N9"/>
<evidence type="ECO:0000256" key="8">
    <source>
        <dbReference type="ARBA" id="ARBA00023242"/>
    </source>
</evidence>
<evidence type="ECO:0000256" key="2">
    <source>
        <dbReference type="ARBA" id="ARBA00022745"/>
    </source>
</evidence>
<evidence type="ECO:0000256" key="4">
    <source>
        <dbReference type="ARBA" id="ARBA00023015"/>
    </source>
</evidence>
<evidence type="ECO:0000313" key="11">
    <source>
        <dbReference type="EMBL" id="KAG8374677.1"/>
    </source>
</evidence>
<dbReference type="FunFam" id="3.30.730.10:FF:000001">
    <property type="entry name" value="Ethylene-responsive transcription factor 2"/>
    <property type="match status" value="1"/>
</dbReference>
<keyword evidence="7" id="KW-0804">Transcription</keyword>
<dbReference type="InterPro" id="IPR001471">
    <property type="entry name" value="AP2/ERF_dom"/>
</dbReference>
<dbReference type="GO" id="GO:0000976">
    <property type="term" value="F:transcription cis-regulatory region binding"/>
    <property type="evidence" value="ECO:0007669"/>
    <property type="project" value="UniProtKB-ARBA"/>
</dbReference>
<evidence type="ECO:0000256" key="1">
    <source>
        <dbReference type="ARBA" id="ARBA00004123"/>
    </source>
</evidence>
<evidence type="ECO:0000313" key="12">
    <source>
        <dbReference type="Proteomes" id="UP000826271"/>
    </source>
</evidence>
<dbReference type="PROSITE" id="PS51032">
    <property type="entry name" value="AP2_ERF"/>
    <property type="match status" value="1"/>
</dbReference>
<organism evidence="11 12">
    <name type="scientific">Buddleja alternifolia</name>
    <dbReference type="NCBI Taxonomy" id="168488"/>
    <lineage>
        <taxon>Eukaryota</taxon>
        <taxon>Viridiplantae</taxon>
        <taxon>Streptophyta</taxon>
        <taxon>Embryophyta</taxon>
        <taxon>Tracheophyta</taxon>
        <taxon>Spermatophyta</taxon>
        <taxon>Magnoliopsida</taxon>
        <taxon>eudicotyledons</taxon>
        <taxon>Gunneridae</taxon>
        <taxon>Pentapetalae</taxon>
        <taxon>asterids</taxon>
        <taxon>lamiids</taxon>
        <taxon>Lamiales</taxon>
        <taxon>Scrophulariaceae</taxon>
        <taxon>Buddlejeae</taxon>
        <taxon>Buddleja</taxon>
    </lineage>
</organism>
<keyword evidence="6" id="KW-0010">Activator</keyword>
<feature type="compositionally biased region" description="Basic and acidic residues" evidence="9">
    <location>
        <begin position="213"/>
        <end position="229"/>
    </location>
</feature>
<feature type="region of interest" description="Disordered" evidence="9">
    <location>
        <begin position="40"/>
        <end position="59"/>
    </location>
</feature>
<comment type="caution">
    <text evidence="11">The sequence shown here is derived from an EMBL/GenBank/DDBJ whole genome shotgun (WGS) entry which is preliminary data.</text>
</comment>
<dbReference type="PANTHER" id="PTHR31190:SF499">
    <property type="entry name" value="ETHYLENE-RESPONSIVE TRANSCRIPTION FACTOR ERF105"/>
    <property type="match status" value="1"/>
</dbReference>
<dbReference type="GO" id="GO:0006952">
    <property type="term" value="P:defense response"/>
    <property type="evidence" value="ECO:0007669"/>
    <property type="project" value="UniProtKB-KW"/>
</dbReference>
<sequence length="311" mass="35544">MANPAEVSAIQRIKMHLLGEFSPTQLPELDNRTLSCLTSSVSSSESDHGSQEQSQQSSTCDSSLSIFDYFLNFEPNGIDFSSFDESVVPEHNQFIPPVIDLTMTTPRAKPSLRIEVPTAVKKLEWLELASSTQPRSVVVEEEEKRHYRGVRQRPWGKYAAEIRDPKRRGSRVWLGTFNTAVEAAKAYDKAAYQMRGSKAILNFPLEIKREEECESRAAADDGGKRRREEEDMDVETRHRKTVKCEATVKNETTEWASSLWPLSPYPAEDDPDADGWERSNTDYIRSGFWDDVTTKLNWAWTMRRIIEDEAE</sequence>
<keyword evidence="2" id="KW-0936">Ethylene signaling pathway</keyword>
<evidence type="ECO:0000256" key="7">
    <source>
        <dbReference type="ARBA" id="ARBA00023163"/>
    </source>
</evidence>
<dbReference type="GO" id="GO:0003700">
    <property type="term" value="F:DNA-binding transcription factor activity"/>
    <property type="evidence" value="ECO:0007669"/>
    <property type="project" value="InterPro"/>
</dbReference>
<dbReference type="EMBL" id="WHWC01000010">
    <property type="protein sequence ID" value="KAG8374677.1"/>
    <property type="molecule type" value="Genomic_DNA"/>
</dbReference>
<evidence type="ECO:0000256" key="6">
    <source>
        <dbReference type="ARBA" id="ARBA00023159"/>
    </source>
</evidence>
<gene>
    <name evidence="11" type="ORF">BUALT_Bualt10G0020800</name>
</gene>
<name>A0AAV6X2N9_9LAMI</name>
<dbReference type="PANTHER" id="PTHR31190">
    <property type="entry name" value="DNA-BINDING DOMAIN"/>
    <property type="match status" value="1"/>
</dbReference>
<keyword evidence="8" id="KW-0539">Nucleus</keyword>
<dbReference type="PRINTS" id="PR00367">
    <property type="entry name" value="ETHRSPELEMNT"/>
</dbReference>
<protein>
    <recommendedName>
        <fullName evidence="10">AP2/ERF domain-containing protein</fullName>
    </recommendedName>
</protein>
<evidence type="ECO:0000256" key="9">
    <source>
        <dbReference type="SAM" id="MobiDB-lite"/>
    </source>
</evidence>
<keyword evidence="3" id="KW-0611">Plant defense</keyword>
<keyword evidence="12" id="KW-1185">Reference proteome</keyword>
<dbReference type="GO" id="GO:0005634">
    <property type="term" value="C:nucleus"/>
    <property type="evidence" value="ECO:0007669"/>
    <property type="project" value="UniProtKB-SubCell"/>
</dbReference>
<proteinExistence type="predicted"/>
<dbReference type="SMART" id="SM00380">
    <property type="entry name" value="AP2"/>
    <property type="match status" value="1"/>
</dbReference>
<dbReference type="InterPro" id="IPR016177">
    <property type="entry name" value="DNA-bd_dom_sf"/>
</dbReference>
<evidence type="ECO:0000256" key="5">
    <source>
        <dbReference type="ARBA" id="ARBA00023125"/>
    </source>
</evidence>
<evidence type="ECO:0000259" key="10">
    <source>
        <dbReference type="PROSITE" id="PS51032"/>
    </source>
</evidence>
<dbReference type="InterPro" id="IPR044808">
    <property type="entry name" value="ERF_plant"/>
</dbReference>
<reference evidence="11" key="1">
    <citation type="submission" date="2019-10" db="EMBL/GenBank/DDBJ databases">
        <authorList>
            <person name="Zhang R."/>
            <person name="Pan Y."/>
            <person name="Wang J."/>
            <person name="Ma R."/>
            <person name="Yu S."/>
        </authorList>
    </citation>
    <scope>NUCLEOTIDE SEQUENCE</scope>
    <source>
        <strain evidence="11">LA-IB0</strain>
        <tissue evidence="11">Leaf</tissue>
    </source>
</reference>
<dbReference type="GO" id="GO:0009873">
    <property type="term" value="P:ethylene-activated signaling pathway"/>
    <property type="evidence" value="ECO:0007669"/>
    <property type="project" value="UniProtKB-KW"/>
</dbReference>
<feature type="domain" description="AP2/ERF" evidence="10">
    <location>
        <begin position="146"/>
        <end position="204"/>
    </location>
</feature>